<comment type="caution">
    <text evidence="1">The sequence shown here is derived from an EMBL/GenBank/DDBJ whole genome shotgun (WGS) entry which is preliminary data.</text>
</comment>
<evidence type="ECO:0000313" key="2">
    <source>
        <dbReference type="Proteomes" id="UP001497382"/>
    </source>
</evidence>
<organism evidence="1 2">
    <name type="scientific">Larinioides sclopetarius</name>
    <dbReference type="NCBI Taxonomy" id="280406"/>
    <lineage>
        <taxon>Eukaryota</taxon>
        <taxon>Metazoa</taxon>
        <taxon>Ecdysozoa</taxon>
        <taxon>Arthropoda</taxon>
        <taxon>Chelicerata</taxon>
        <taxon>Arachnida</taxon>
        <taxon>Araneae</taxon>
        <taxon>Araneomorphae</taxon>
        <taxon>Entelegynae</taxon>
        <taxon>Araneoidea</taxon>
        <taxon>Araneidae</taxon>
        <taxon>Larinioides</taxon>
    </lineage>
</organism>
<gene>
    <name evidence="1" type="ORF">LARSCL_LOCUS6255</name>
</gene>
<reference evidence="1 2" key="1">
    <citation type="submission" date="2024-04" db="EMBL/GenBank/DDBJ databases">
        <authorList>
            <person name="Rising A."/>
            <person name="Reimegard J."/>
            <person name="Sonavane S."/>
            <person name="Akerstrom W."/>
            <person name="Nylinder S."/>
            <person name="Hedman E."/>
            <person name="Kallberg Y."/>
        </authorList>
    </citation>
    <scope>NUCLEOTIDE SEQUENCE [LARGE SCALE GENOMIC DNA]</scope>
</reference>
<proteinExistence type="predicted"/>
<dbReference type="AlphaFoldDB" id="A0AAV1ZKF3"/>
<keyword evidence="2" id="KW-1185">Reference proteome</keyword>
<protein>
    <submittedName>
        <fullName evidence="1">Uncharacterized protein</fullName>
    </submittedName>
</protein>
<accession>A0AAV1ZKF3</accession>
<name>A0AAV1ZKF3_9ARAC</name>
<evidence type="ECO:0000313" key="1">
    <source>
        <dbReference type="EMBL" id="CAL1272230.1"/>
    </source>
</evidence>
<dbReference type="Proteomes" id="UP001497382">
    <property type="component" value="Unassembled WGS sequence"/>
</dbReference>
<dbReference type="EMBL" id="CAXIEN010000059">
    <property type="protein sequence ID" value="CAL1272230.1"/>
    <property type="molecule type" value="Genomic_DNA"/>
</dbReference>
<sequence length="53" mass="6134">MQSGNEFLISITYSPEFMSGIPDPRPDCVELHQPRFSPRQVVEHSPHTDCRTY</sequence>